<keyword evidence="1" id="KW-0805">Transcription regulation</keyword>
<dbReference type="PROSITE" id="PS51077">
    <property type="entry name" value="HTH_ICLR"/>
    <property type="match status" value="1"/>
</dbReference>
<evidence type="ECO:0000256" key="2">
    <source>
        <dbReference type="ARBA" id="ARBA00023125"/>
    </source>
</evidence>
<protein>
    <submittedName>
        <fullName evidence="6">IclR family transcriptional regulator</fullName>
    </submittedName>
</protein>
<dbReference type="InterPro" id="IPR036388">
    <property type="entry name" value="WH-like_DNA-bd_sf"/>
</dbReference>
<dbReference type="PANTHER" id="PTHR30136:SF7">
    <property type="entry name" value="HTH-TYPE TRANSCRIPTIONAL REGULATOR KDGR-RELATED"/>
    <property type="match status" value="1"/>
</dbReference>
<dbReference type="InterPro" id="IPR029016">
    <property type="entry name" value="GAF-like_dom_sf"/>
</dbReference>
<keyword evidence="2" id="KW-0238">DNA-binding</keyword>
<name>A0A2W5ACH9_9SPHN</name>
<dbReference type="Gene3D" id="3.30.450.40">
    <property type="match status" value="1"/>
</dbReference>
<evidence type="ECO:0000259" key="4">
    <source>
        <dbReference type="PROSITE" id="PS51077"/>
    </source>
</evidence>
<evidence type="ECO:0000256" key="3">
    <source>
        <dbReference type="ARBA" id="ARBA00023163"/>
    </source>
</evidence>
<dbReference type="AlphaFoldDB" id="A0A2W5ACH9"/>
<dbReference type="InterPro" id="IPR014757">
    <property type="entry name" value="Tscrpt_reg_IclR_C"/>
</dbReference>
<feature type="domain" description="HTH iclR-type" evidence="4">
    <location>
        <begin position="12"/>
        <end position="81"/>
    </location>
</feature>
<sequence>MSFSENGQKYRAPALEKGLDIVELLARTATPLTLTQICTALGRSQSELFRMAQVLEHRGLIAPSPNGDGFILTNRLFELGMAKAPIRSLVEAAIPSMRGFSDEMHQSAHLVVRSGSQMVVVARTESPGDLGFSVRVGRHQPIIGSNSGVVLFAFAHSDEREQILQLIGKPKRDGRLATFQRQADEARRSGIHSSESDVVRGVTDVSAPVFDPNGVAAALTTPFVHLSAATVTLDEAAKRLAHYATAISHELGGAPVQA</sequence>
<evidence type="ECO:0000256" key="1">
    <source>
        <dbReference type="ARBA" id="ARBA00023015"/>
    </source>
</evidence>
<dbReference type="InterPro" id="IPR036390">
    <property type="entry name" value="WH_DNA-bd_sf"/>
</dbReference>
<evidence type="ECO:0000313" key="7">
    <source>
        <dbReference type="Proteomes" id="UP000249066"/>
    </source>
</evidence>
<dbReference type="PROSITE" id="PS51078">
    <property type="entry name" value="ICLR_ED"/>
    <property type="match status" value="1"/>
</dbReference>
<dbReference type="Pfam" id="PF09339">
    <property type="entry name" value="HTH_IclR"/>
    <property type="match status" value="1"/>
</dbReference>
<evidence type="ECO:0000313" key="6">
    <source>
        <dbReference type="EMBL" id="PZO91933.1"/>
    </source>
</evidence>
<evidence type="ECO:0000259" key="5">
    <source>
        <dbReference type="PROSITE" id="PS51078"/>
    </source>
</evidence>
<dbReference type="InterPro" id="IPR050707">
    <property type="entry name" value="HTH_MetabolicPath_Reg"/>
</dbReference>
<feature type="domain" description="IclR-ED" evidence="5">
    <location>
        <begin position="75"/>
        <end position="253"/>
    </location>
</feature>
<dbReference type="GO" id="GO:0003700">
    <property type="term" value="F:DNA-binding transcription factor activity"/>
    <property type="evidence" value="ECO:0007669"/>
    <property type="project" value="TreeGrafter"/>
</dbReference>
<dbReference type="EMBL" id="QFNN01000003">
    <property type="protein sequence ID" value="PZO91933.1"/>
    <property type="molecule type" value="Genomic_DNA"/>
</dbReference>
<dbReference type="Pfam" id="PF01614">
    <property type="entry name" value="IclR_C"/>
    <property type="match status" value="1"/>
</dbReference>
<dbReference type="Proteomes" id="UP000249066">
    <property type="component" value="Unassembled WGS sequence"/>
</dbReference>
<accession>A0A2W5ACH9</accession>
<dbReference type="PANTHER" id="PTHR30136">
    <property type="entry name" value="HELIX-TURN-HELIX TRANSCRIPTIONAL REGULATOR, ICLR FAMILY"/>
    <property type="match status" value="1"/>
</dbReference>
<gene>
    <name evidence="6" type="ORF">DI623_01710</name>
</gene>
<dbReference type="GO" id="GO:0003677">
    <property type="term" value="F:DNA binding"/>
    <property type="evidence" value="ECO:0007669"/>
    <property type="project" value="UniProtKB-KW"/>
</dbReference>
<keyword evidence="3" id="KW-0804">Transcription</keyword>
<organism evidence="6 7">
    <name type="scientific">Sphingomonas sanxanigenens</name>
    <dbReference type="NCBI Taxonomy" id="397260"/>
    <lineage>
        <taxon>Bacteria</taxon>
        <taxon>Pseudomonadati</taxon>
        <taxon>Pseudomonadota</taxon>
        <taxon>Alphaproteobacteria</taxon>
        <taxon>Sphingomonadales</taxon>
        <taxon>Sphingomonadaceae</taxon>
        <taxon>Sphingomonas</taxon>
    </lineage>
</organism>
<proteinExistence type="predicted"/>
<reference evidence="6 7" key="1">
    <citation type="submission" date="2017-08" db="EMBL/GenBank/DDBJ databases">
        <title>Infants hospitalized years apart are colonized by the same room-sourced microbial strains.</title>
        <authorList>
            <person name="Brooks B."/>
            <person name="Olm M.R."/>
            <person name="Firek B.A."/>
            <person name="Baker R."/>
            <person name="Thomas B.C."/>
            <person name="Morowitz M.J."/>
            <person name="Banfield J.F."/>
        </authorList>
    </citation>
    <scope>NUCLEOTIDE SEQUENCE [LARGE SCALE GENOMIC DNA]</scope>
    <source>
        <strain evidence="6">S2_018_000_R2_101</strain>
    </source>
</reference>
<dbReference type="SMART" id="SM00346">
    <property type="entry name" value="HTH_ICLR"/>
    <property type="match status" value="1"/>
</dbReference>
<dbReference type="Gene3D" id="1.10.10.10">
    <property type="entry name" value="Winged helix-like DNA-binding domain superfamily/Winged helix DNA-binding domain"/>
    <property type="match status" value="1"/>
</dbReference>
<comment type="caution">
    <text evidence="6">The sequence shown here is derived from an EMBL/GenBank/DDBJ whole genome shotgun (WGS) entry which is preliminary data.</text>
</comment>
<dbReference type="GO" id="GO:0045892">
    <property type="term" value="P:negative regulation of DNA-templated transcription"/>
    <property type="evidence" value="ECO:0007669"/>
    <property type="project" value="TreeGrafter"/>
</dbReference>
<dbReference type="SUPFAM" id="SSF55781">
    <property type="entry name" value="GAF domain-like"/>
    <property type="match status" value="1"/>
</dbReference>
<dbReference type="SUPFAM" id="SSF46785">
    <property type="entry name" value="Winged helix' DNA-binding domain"/>
    <property type="match status" value="1"/>
</dbReference>
<dbReference type="InterPro" id="IPR005471">
    <property type="entry name" value="Tscrpt_reg_IclR_N"/>
</dbReference>